<evidence type="ECO:0000256" key="3">
    <source>
        <dbReference type="ARBA" id="ARBA00022692"/>
    </source>
</evidence>
<comment type="caution">
    <text evidence="10">The sequence shown here is derived from an EMBL/GenBank/DDBJ whole genome shotgun (WGS) entry which is preliminary data.</text>
</comment>
<dbReference type="GO" id="GO:0044877">
    <property type="term" value="F:protein-containing complex binding"/>
    <property type="evidence" value="ECO:0007669"/>
    <property type="project" value="TreeGrafter"/>
</dbReference>
<evidence type="ECO:0000256" key="1">
    <source>
        <dbReference type="ARBA" id="ARBA00004141"/>
    </source>
</evidence>
<reference evidence="10 11" key="1">
    <citation type="journal article" date="2016" name="Nat. Commun.">
        <title>Thousands of microbial genomes shed light on interconnected biogeochemical processes in an aquifer system.</title>
        <authorList>
            <person name="Anantharaman K."/>
            <person name="Brown C.T."/>
            <person name="Hug L.A."/>
            <person name="Sharon I."/>
            <person name="Castelle C.J."/>
            <person name="Probst A.J."/>
            <person name="Thomas B.C."/>
            <person name="Singh A."/>
            <person name="Wilkins M.J."/>
            <person name="Karaoz U."/>
            <person name="Brodie E.L."/>
            <person name="Williams K.H."/>
            <person name="Hubbard S.S."/>
            <person name="Banfield J.F."/>
        </authorList>
    </citation>
    <scope>NUCLEOTIDE SEQUENCE [LARGE SCALE GENOMIC DNA]</scope>
</reference>
<keyword evidence="8" id="KW-0407">Ion channel</keyword>
<sequence length="307" mass="34055">MTMQVVNIFQSMSAEEVGLIGKYSRLVTYRNAEPVLLEDEPGNQMFVIKSGTVKVYVGTIWVVDLGPGDVFGEVSLIDNGTRTASIFASGSVELLAMNAGEVDLIAEAKKEVAIKLIANLAKILSKKLIMVDDFIMKQTGYDLKTKFSEVMLDVGQKRDTSLFTGLSNHMMEWLRQYFTTAEYQQGENIVQEGDFGSELFQIVLGQADVLIDERKVAGLKDNDIFGEISFLLGTSRTATIRAMSDVHVNKISSAKFNSLSKDFPFIGYRIYVNLCKLLAGKLRLADNVIRQSMDNIVYLDVKKSLGV</sequence>
<evidence type="ECO:0000259" key="9">
    <source>
        <dbReference type="PROSITE" id="PS50042"/>
    </source>
</evidence>
<evidence type="ECO:0000256" key="5">
    <source>
        <dbReference type="ARBA" id="ARBA00023065"/>
    </source>
</evidence>
<evidence type="ECO:0000256" key="2">
    <source>
        <dbReference type="ARBA" id="ARBA00022448"/>
    </source>
</evidence>
<dbReference type="CDD" id="cd00038">
    <property type="entry name" value="CAP_ED"/>
    <property type="match status" value="2"/>
</dbReference>
<evidence type="ECO:0000313" key="10">
    <source>
        <dbReference type="EMBL" id="OGF30865.1"/>
    </source>
</evidence>
<dbReference type="SUPFAM" id="SSF51206">
    <property type="entry name" value="cAMP-binding domain-like"/>
    <property type="match status" value="2"/>
</dbReference>
<dbReference type="PANTHER" id="PTHR45638:SF11">
    <property type="entry name" value="CYCLIC NUCLEOTIDE-GATED CATION CHANNEL SUBUNIT A"/>
    <property type="match status" value="1"/>
</dbReference>
<dbReference type="EMBL" id="MFGJ01000008">
    <property type="protein sequence ID" value="OGF30865.1"/>
    <property type="molecule type" value="Genomic_DNA"/>
</dbReference>
<dbReference type="GO" id="GO:0005221">
    <property type="term" value="F:intracellularly cyclic nucleotide-activated monoatomic cation channel activity"/>
    <property type="evidence" value="ECO:0007669"/>
    <property type="project" value="InterPro"/>
</dbReference>
<dbReference type="PANTHER" id="PTHR45638">
    <property type="entry name" value="CYCLIC NUCLEOTIDE-GATED CATION CHANNEL SUBUNIT A"/>
    <property type="match status" value="1"/>
</dbReference>
<dbReference type="Proteomes" id="UP000179001">
    <property type="component" value="Unassembled WGS sequence"/>
</dbReference>
<keyword evidence="6" id="KW-0472">Membrane</keyword>
<dbReference type="InterPro" id="IPR050866">
    <property type="entry name" value="CNG_cation_channel"/>
</dbReference>
<proteinExistence type="predicted"/>
<evidence type="ECO:0000256" key="7">
    <source>
        <dbReference type="ARBA" id="ARBA00023286"/>
    </source>
</evidence>
<dbReference type="InterPro" id="IPR018490">
    <property type="entry name" value="cNMP-bd_dom_sf"/>
</dbReference>
<keyword evidence="5" id="KW-0406">Ion transport</keyword>
<feature type="domain" description="Cyclic nucleotide-binding" evidence="9">
    <location>
        <begin position="162"/>
        <end position="277"/>
    </location>
</feature>
<gene>
    <name evidence="10" type="ORF">A2478_00215</name>
</gene>
<comment type="subcellular location">
    <subcellularLocation>
        <location evidence="1">Membrane</location>
        <topology evidence="1">Multi-pass membrane protein</topology>
    </subcellularLocation>
</comment>
<name>A0A1F5SVU9_9BACT</name>
<dbReference type="SMART" id="SM00100">
    <property type="entry name" value="cNMP"/>
    <property type="match status" value="2"/>
</dbReference>
<keyword evidence="7" id="KW-1071">Ligand-gated ion channel</keyword>
<dbReference type="Gene3D" id="2.60.120.10">
    <property type="entry name" value="Jelly Rolls"/>
    <property type="match status" value="2"/>
</dbReference>
<dbReference type="PROSITE" id="PS50042">
    <property type="entry name" value="CNMP_BINDING_3"/>
    <property type="match status" value="2"/>
</dbReference>
<dbReference type="Pfam" id="PF00027">
    <property type="entry name" value="cNMP_binding"/>
    <property type="match status" value="2"/>
</dbReference>
<keyword evidence="4" id="KW-1133">Transmembrane helix</keyword>
<protein>
    <recommendedName>
        <fullName evidence="9">Cyclic nucleotide-binding domain-containing protein</fullName>
    </recommendedName>
</protein>
<dbReference type="PROSITE" id="PS00889">
    <property type="entry name" value="CNMP_BINDING_2"/>
    <property type="match status" value="1"/>
</dbReference>
<dbReference type="InterPro" id="IPR018488">
    <property type="entry name" value="cNMP-bd_CS"/>
</dbReference>
<dbReference type="GO" id="GO:0016020">
    <property type="term" value="C:membrane"/>
    <property type="evidence" value="ECO:0007669"/>
    <property type="project" value="UniProtKB-SubCell"/>
</dbReference>
<evidence type="ECO:0000256" key="4">
    <source>
        <dbReference type="ARBA" id="ARBA00022989"/>
    </source>
</evidence>
<evidence type="ECO:0000256" key="8">
    <source>
        <dbReference type="ARBA" id="ARBA00023303"/>
    </source>
</evidence>
<keyword evidence="2" id="KW-0813">Transport</keyword>
<dbReference type="AlphaFoldDB" id="A0A1F5SVU9"/>
<dbReference type="InterPro" id="IPR014710">
    <property type="entry name" value="RmlC-like_jellyroll"/>
</dbReference>
<organism evidence="10 11">
    <name type="scientific">Candidatus Falkowbacteria bacterium RIFOXYC2_FULL_36_12</name>
    <dbReference type="NCBI Taxonomy" id="1798002"/>
    <lineage>
        <taxon>Bacteria</taxon>
        <taxon>Candidatus Falkowiibacteriota</taxon>
    </lineage>
</organism>
<keyword evidence="3" id="KW-0812">Transmembrane</keyword>
<dbReference type="PRINTS" id="PR00103">
    <property type="entry name" value="CAMPKINASE"/>
</dbReference>
<dbReference type="STRING" id="1798002.A2478_00215"/>
<dbReference type="InterPro" id="IPR000595">
    <property type="entry name" value="cNMP-bd_dom"/>
</dbReference>
<feature type="domain" description="Cyclic nucleotide-binding" evidence="9">
    <location>
        <begin position="8"/>
        <end position="98"/>
    </location>
</feature>
<evidence type="ECO:0000256" key="6">
    <source>
        <dbReference type="ARBA" id="ARBA00023136"/>
    </source>
</evidence>
<evidence type="ECO:0000313" key="11">
    <source>
        <dbReference type="Proteomes" id="UP000179001"/>
    </source>
</evidence>
<accession>A0A1F5SVU9</accession>